<protein>
    <submittedName>
        <fullName evidence="9">4Fe-4S ferredoxin</fullName>
    </submittedName>
</protein>
<name>A0A2R7Y2R6_9CREN</name>
<evidence type="ECO:0000256" key="7">
    <source>
        <dbReference type="ARBA" id="ARBA00023014"/>
    </source>
</evidence>
<keyword evidence="1" id="KW-0813">Transport</keyword>
<evidence type="ECO:0000256" key="5">
    <source>
        <dbReference type="ARBA" id="ARBA00022982"/>
    </source>
</evidence>
<feature type="domain" description="4Fe-4S ferredoxin-type" evidence="8">
    <location>
        <begin position="7"/>
        <end position="37"/>
    </location>
</feature>
<comment type="caution">
    <text evidence="9">The sequence shown here is derived from an EMBL/GenBank/DDBJ whole genome shotgun (WGS) entry which is preliminary data.</text>
</comment>
<dbReference type="CDD" id="cd16374">
    <property type="entry name" value="DMSOR_beta_like"/>
    <property type="match status" value="1"/>
</dbReference>
<dbReference type="GO" id="GO:0051539">
    <property type="term" value="F:4 iron, 4 sulfur cluster binding"/>
    <property type="evidence" value="ECO:0007669"/>
    <property type="project" value="UniProtKB-KW"/>
</dbReference>
<dbReference type="PROSITE" id="PS51379">
    <property type="entry name" value="4FE4S_FER_2"/>
    <property type="match status" value="3"/>
</dbReference>
<dbReference type="GO" id="GO:0046872">
    <property type="term" value="F:metal ion binding"/>
    <property type="evidence" value="ECO:0007669"/>
    <property type="project" value="UniProtKB-KW"/>
</dbReference>
<sequence length="205" mass="22221">MGSISQLVIFIDPTRCLACKACEVACATEHSITKSTLTAHLETPKPSARIRVVPVDTIFSIPMRCQHCTEAPCEIVCPTKAIYRSPEGFVLLNAVKCIGCGMCSLACPFGHPKIDVAVGKAVKCDFCVDRVRKGLMPACVEACPTGALRYGYLEDFLRELSASKAKELVSGKATPGKVYVRVVTEETTPSKLIELRQMYSSVSWG</sequence>
<dbReference type="PANTHER" id="PTHR43177:SF5">
    <property type="entry name" value="ANAEROBIC DIMETHYL SULFOXIDE REDUCTASE CHAIN B-RELATED"/>
    <property type="match status" value="1"/>
</dbReference>
<keyword evidence="3" id="KW-0479">Metal-binding</keyword>
<evidence type="ECO:0000256" key="3">
    <source>
        <dbReference type="ARBA" id="ARBA00022723"/>
    </source>
</evidence>
<gene>
    <name evidence="9" type="ORF">B7O98_08610</name>
</gene>
<evidence type="ECO:0000256" key="4">
    <source>
        <dbReference type="ARBA" id="ARBA00022737"/>
    </source>
</evidence>
<organism evidence="9 10">
    <name type="scientific">Zestosphaera tikiterensis</name>
    <dbReference type="NCBI Taxonomy" id="1973259"/>
    <lineage>
        <taxon>Archaea</taxon>
        <taxon>Thermoproteota</taxon>
        <taxon>Thermoprotei</taxon>
        <taxon>Desulfurococcales</taxon>
        <taxon>Desulfurococcaceae</taxon>
        <taxon>Zestosphaera</taxon>
    </lineage>
</organism>
<dbReference type="Pfam" id="PF13247">
    <property type="entry name" value="Fer4_11"/>
    <property type="match status" value="1"/>
</dbReference>
<dbReference type="InterPro" id="IPR017896">
    <property type="entry name" value="4Fe4S_Fe-S-bd"/>
</dbReference>
<keyword evidence="5" id="KW-0249">Electron transport</keyword>
<keyword evidence="6" id="KW-0408">Iron</keyword>
<evidence type="ECO:0000313" key="9">
    <source>
        <dbReference type="EMBL" id="PUA31846.1"/>
    </source>
</evidence>
<evidence type="ECO:0000256" key="1">
    <source>
        <dbReference type="ARBA" id="ARBA00022448"/>
    </source>
</evidence>
<dbReference type="InterPro" id="IPR017900">
    <property type="entry name" value="4Fe4S_Fe_S_CS"/>
</dbReference>
<keyword evidence="4" id="KW-0677">Repeat</keyword>
<dbReference type="PROSITE" id="PS00198">
    <property type="entry name" value="4FE4S_FER_1"/>
    <property type="match status" value="1"/>
</dbReference>
<dbReference type="SUPFAM" id="SSF54862">
    <property type="entry name" value="4Fe-4S ferredoxins"/>
    <property type="match status" value="1"/>
</dbReference>
<dbReference type="Gene3D" id="3.30.70.20">
    <property type="match status" value="2"/>
</dbReference>
<evidence type="ECO:0000256" key="2">
    <source>
        <dbReference type="ARBA" id="ARBA00022485"/>
    </source>
</evidence>
<evidence type="ECO:0000256" key="6">
    <source>
        <dbReference type="ARBA" id="ARBA00023004"/>
    </source>
</evidence>
<evidence type="ECO:0000313" key="10">
    <source>
        <dbReference type="Proteomes" id="UP000244093"/>
    </source>
</evidence>
<dbReference type="AlphaFoldDB" id="A0A2R7Y2R6"/>
<keyword evidence="7" id="KW-0411">Iron-sulfur</keyword>
<dbReference type="PANTHER" id="PTHR43177">
    <property type="entry name" value="PROTEIN NRFC"/>
    <property type="match status" value="1"/>
</dbReference>
<reference evidence="9 10" key="1">
    <citation type="journal article" date="2018" name="Syst. Appl. Microbiol.">
        <title>A new symbiotic nanoarchaeote (Candidatus Nanoclepta minutus) and its host (Zestosphaera tikiterensis gen. nov., sp. nov.) from a New Zealand hot spring.</title>
        <authorList>
            <person name="St John E."/>
            <person name="Liu Y."/>
            <person name="Podar M."/>
            <person name="Stott M.B."/>
            <person name="Meneghin J."/>
            <person name="Chen Z."/>
            <person name="Lagutin K."/>
            <person name="Mitchell K."/>
            <person name="Reysenbach A.L."/>
        </authorList>
    </citation>
    <scope>NUCLEOTIDE SEQUENCE [LARGE SCALE GENOMIC DNA]</scope>
    <source>
        <strain evidence="9">NZ3</strain>
    </source>
</reference>
<keyword evidence="2" id="KW-0004">4Fe-4S</keyword>
<proteinExistence type="predicted"/>
<dbReference type="EMBL" id="NBVN01000006">
    <property type="protein sequence ID" value="PUA31846.1"/>
    <property type="molecule type" value="Genomic_DNA"/>
</dbReference>
<dbReference type="Proteomes" id="UP000244093">
    <property type="component" value="Unassembled WGS sequence"/>
</dbReference>
<accession>A0A2R7Y2R6</accession>
<feature type="domain" description="4Fe-4S ferredoxin-type" evidence="8">
    <location>
        <begin position="56"/>
        <end position="87"/>
    </location>
</feature>
<dbReference type="InterPro" id="IPR050954">
    <property type="entry name" value="ET_IronSulfur_Cluster-Binding"/>
</dbReference>
<feature type="domain" description="4Fe-4S ferredoxin-type" evidence="8">
    <location>
        <begin position="88"/>
        <end position="117"/>
    </location>
</feature>
<evidence type="ECO:0000259" key="8">
    <source>
        <dbReference type="PROSITE" id="PS51379"/>
    </source>
</evidence>
<dbReference type="GO" id="GO:0016491">
    <property type="term" value="F:oxidoreductase activity"/>
    <property type="evidence" value="ECO:0007669"/>
    <property type="project" value="UniProtKB-ARBA"/>
</dbReference>